<dbReference type="EMBL" id="AP025739">
    <property type="protein sequence ID" value="BDI29707.1"/>
    <property type="molecule type" value="Genomic_DNA"/>
</dbReference>
<gene>
    <name evidence="1" type="ORF">CCAX7_17580</name>
</gene>
<dbReference type="Pfam" id="PF14430">
    <property type="entry name" value="Imm1"/>
    <property type="match status" value="1"/>
</dbReference>
<evidence type="ECO:0000313" key="2">
    <source>
        <dbReference type="Proteomes" id="UP000287394"/>
    </source>
</evidence>
<evidence type="ECO:0000313" key="1">
    <source>
        <dbReference type="EMBL" id="BDI29707.1"/>
    </source>
</evidence>
<dbReference type="RefSeq" id="WP_119324194.1">
    <property type="nucleotide sequence ID" value="NZ_AP025739.1"/>
</dbReference>
<dbReference type="Proteomes" id="UP000287394">
    <property type="component" value="Chromosome"/>
</dbReference>
<organism evidence="1 2">
    <name type="scientific">Capsulimonas corticalis</name>
    <dbReference type="NCBI Taxonomy" id="2219043"/>
    <lineage>
        <taxon>Bacteria</taxon>
        <taxon>Bacillati</taxon>
        <taxon>Armatimonadota</taxon>
        <taxon>Armatimonadia</taxon>
        <taxon>Capsulimonadales</taxon>
        <taxon>Capsulimonadaceae</taxon>
        <taxon>Capsulimonas</taxon>
    </lineage>
</organism>
<dbReference type="OrthoDB" id="9005521at2"/>
<reference evidence="1 2" key="1">
    <citation type="journal article" date="2019" name="Int. J. Syst. Evol. Microbiol.">
        <title>Capsulimonas corticalis gen. nov., sp. nov., an aerobic capsulated bacterium, of a novel bacterial order, Capsulimonadales ord. nov., of the class Armatimonadia of the phylum Armatimonadetes.</title>
        <authorList>
            <person name="Li J."/>
            <person name="Kudo C."/>
            <person name="Tonouchi A."/>
        </authorList>
    </citation>
    <scope>NUCLEOTIDE SEQUENCE [LARGE SCALE GENOMIC DNA]</scope>
    <source>
        <strain evidence="1 2">AX-7</strain>
    </source>
</reference>
<name>A0A402D3R2_9BACT</name>
<dbReference type="AlphaFoldDB" id="A0A402D3R2"/>
<dbReference type="KEGG" id="ccot:CCAX7_17580"/>
<protein>
    <submittedName>
        <fullName evidence="1">Uncharacterized protein</fullName>
    </submittedName>
</protein>
<proteinExistence type="predicted"/>
<accession>A0A402D3R2</accession>
<sequence length="143" mass="16262">MFVTIMKAYGFVNNRHTIARVNKPDWEDIEVAIRRMEGKFYTSVNISKTAETEKDEIFTLTIGGGRKDQYTVSVNFESKHIIHNLVNPMRSMLEVVEVPIGVEAFQVPLREIVTLDEALQAARTYAEIGVLDSALVWDKTLVM</sequence>
<dbReference type="InterPro" id="IPR025680">
    <property type="entry name" value="DddI"/>
</dbReference>
<keyword evidence="2" id="KW-1185">Reference proteome</keyword>